<comment type="subunit">
    <text evidence="8">Interacts with the Sec translocase complex via SecD. Specifically interacts with transmembrane segments of nascent integral membrane proteins during membrane integration.</text>
</comment>
<evidence type="ECO:0000256" key="7">
    <source>
        <dbReference type="ARBA" id="ARBA00025034"/>
    </source>
</evidence>
<dbReference type="InterPro" id="IPR001708">
    <property type="entry name" value="YidC/ALB3/OXA1/COX18"/>
</dbReference>
<evidence type="ECO:0000256" key="9">
    <source>
        <dbReference type="ARBA" id="ARBA00031538"/>
    </source>
</evidence>
<keyword evidence="5 14" id="KW-1133">Transmembrane helix</keyword>
<feature type="compositionally biased region" description="Polar residues" evidence="13">
    <location>
        <begin position="303"/>
        <end position="321"/>
    </location>
</feature>
<evidence type="ECO:0000256" key="4">
    <source>
        <dbReference type="ARBA" id="ARBA00022692"/>
    </source>
</evidence>
<proteinExistence type="inferred from homology"/>
<comment type="subcellular location">
    <subcellularLocation>
        <location evidence="1 12">Membrane</location>
        <topology evidence="1 12">Multi-pass membrane protein</topology>
    </subcellularLocation>
</comment>
<evidence type="ECO:0000256" key="5">
    <source>
        <dbReference type="ARBA" id="ARBA00022989"/>
    </source>
</evidence>
<evidence type="ECO:0000259" key="15">
    <source>
        <dbReference type="Pfam" id="PF02096"/>
    </source>
</evidence>
<evidence type="ECO:0000256" key="12">
    <source>
        <dbReference type="RuleBase" id="RU003945"/>
    </source>
</evidence>
<name>A0ABR9ZLR3_9CORY</name>
<dbReference type="Proteomes" id="UP000635902">
    <property type="component" value="Unassembled WGS sequence"/>
</dbReference>
<evidence type="ECO:0000256" key="3">
    <source>
        <dbReference type="ARBA" id="ARBA00015325"/>
    </source>
</evidence>
<dbReference type="InterPro" id="IPR028055">
    <property type="entry name" value="YidC/Oxa/ALB_C"/>
</dbReference>
<accession>A0ABR9ZLR3</accession>
<evidence type="ECO:0000256" key="10">
    <source>
        <dbReference type="ARBA" id="ARBA00033245"/>
    </source>
</evidence>
<keyword evidence="4 12" id="KW-0812">Transmembrane</keyword>
<dbReference type="PANTHER" id="PTHR12428">
    <property type="entry name" value="OXA1"/>
    <property type="match status" value="1"/>
</dbReference>
<dbReference type="PANTHER" id="PTHR12428:SF65">
    <property type="entry name" value="CYTOCHROME C OXIDASE ASSEMBLY PROTEIN COX18, MITOCHONDRIAL"/>
    <property type="match status" value="1"/>
</dbReference>
<dbReference type="Pfam" id="PF02096">
    <property type="entry name" value="60KD_IMP"/>
    <property type="match status" value="1"/>
</dbReference>
<dbReference type="RefSeq" id="WP_194557228.1">
    <property type="nucleotide sequence ID" value="NZ_JADKMY010000003.1"/>
</dbReference>
<gene>
    <name evidence="16" type="primary">yidC</name>
    <name evidence="16" type="ORF">IRY30_09750</name>
</gene>
<evidence type="ECO:0000256" key="14">
    <source>
        <dbReference type="SAM" id="Phobius"/>
    </source>
</evidence>
<dbReference type="NCBIfam" id="TIGR03592">
    <property type="entry name" value="yidC_oxa1_cterm"/>
    <property type="match status" value="1"/>
</dbReference>
<reference evidence="16 17" key="1">
    <citation type="submission" date="2020-10" db="EMBL/GenBank/DDBJ databases">
        <title>Novel species in genus Corynebacterium.</title>
        <authorList>
            <person name="Zhang G."/>
        </authorList>
    </citation>
    <scope>NUCLEOTIDE SEQUENCE [LARGE SCALE GENOMIC DNA]</scope>
    <source>
        <strain evidence="16 17">DSM 45110</strain>
    </source>
</reference>
<protein>
    <recommendedName>
        <fullName evidence="3">Membrane protein insertase YidC</fullName>
    </recommendedName>
    <alternativeName>
        <fullName evidence="11">Foldase YidC</fullName>
    </alternativeName>
    <alternativeName>
        <fullName evidence="10">Membrane integrase YidC</fullName>
    </alternativeName>
    <alternativeName>
        <fullName evidence="9">Membrane protein YidC</fullName>
    </alternativeName>
</protein>
<comment type="function">
    <text evidence="7">Required for the insertion and/or proper folding and/or complex formation of integral membrane proteins into the membrane. Involved in integration of membrane proteins that insert both dependently and independently of the Sec translocase complex, as well as at least some lipoproteins. Aids folding of multispanning membrane proteins.</text>
</comment>
<comment type="similarity">
    <text evidence="2">Belongs to the OXA1/ALB3/YidC family. Type 1 subfamily.</text>
</comment>
<evidence type="ECO:0000313" key="16">
    <source>
        <dbReference type="EMBL" id="MBF4554353.1"/>
    </source>
</evidence>
<evidence type="ECO:0000256" key="13">
    <source>
        <dbReference type="SAM" id="MobiDB-lite"/>
    </source>
</evidence>
<sequence>MIIVEYPVAAVLKLWHLLLANVLGIAPNVAWVGAVVLLVLTFRLMLLPLAYRQIKSGRILANLRPQMREIRERYEGKTDPESRRELRRARQEVQSANDYKLRDGCLPLLIQLPVLIGLYRLLLRIARPEEGLNSAHSGYGPLSATDFTTFLDARLFGVPLPTYASMAEGELRSLGTSGLEVLTVALPLIIMASVFTTTNFIYSTSRTFRTVDYSQGFARFISKFMIFMGPLILFFPWVFGLFGPAPIALLLYWVCNNLWTAVQSYAIQSHLDKHYPYTDEFWEYFATQKQLHKENRAAKKNRLSQPPNQNALNSPDEQPSE</sequence>
<evidence type="ECO:0000256" key="11">
    <source>
        <dbReference type="ARBA" id="ARBA00033342"/>
    </source>
</evidence>
<feature type="region of interest" description="Disordered" evidence="13">
    <location>
        <begin position="293"/>
        <end position="321"/>
    </location>
</feature>
<keyword evidence="17" id="KW-1185">Reference proteome</keyword>
<comment type="caution">
    <text evidence="16">The sequence shown here is derived from an EMBL/GenBank/DDBJ whole genome shotgun (WGS) entry which is preliminary data.</text>
</comment>
<evidence type="ECO:0000256" key="8">
    <source>
        <dbReference type="ARBA" id="ARBA00026028"/>
    </source>
</evidence>
<evidence type="ECO:0000256" key="2">
    <source>
        <dbReference type="ARBA" id="ARBA00010527"/>
    </source>
</evidence>
<feature type="transmembrane region" description="Helical" evidence="14">
    <location>
        <begin position="181"/>
        <end position="203"/>
    </location>
</feature>
<keyword evidence="6 14" id="KW-0472">Membrane</keyword>
<dbReference type="EMBL" id="JADKMY010000003">
    <property type="protein sequence ID" value="MBF4554353.1"/>
    <property type="molecule type" value="Genomic_DNA"/>
</dbReference>
<feature type="transmembrane region" description="Helical" evidence="14">
    <location>
        <begin position="224"/>
        <end position="254"/>
    </location>
</feature>
<evidence type="ECO:0000313" key="17">
    <source>
        <dbReference type="Proteomes" id="UP000635902"/>
    </source>
</evidence>
<evidence type="ECO:0000256" key="6">
    <source>
        <dbReference type="ARBA" id="ARBA00023136"/>
    </source>
</evidence>
<organism evidence="16 17">
    <name type="scientific">Corynebacterium suicordis DSM 45110</name>
    <dbReference type="NCBI Taxonomy" id="1121369"/>
    <lineage>
        <taxon>Bacteria</taxon>
        <taxon>Bacillati</taxon>
        <taxon>Actinomycetota</taxon>
        <taxon>Actinomycetes</taxon>
        <taxon>Mycobacteriales</taxon>
        <taxon>Corynebacteriaceae</taxon>
        <taxon>Corynebacterium</taxon>
    </lineage>
</organism>
<feature type="domain" description="Membrane insertase YidC/Oxa/ALB C-terminal" evidence="15">
    <location>
        <begin position="31"/>
        <end position="268"/>
    </location>
</feature>
<evidence type="ECO:0000256" key="1">
    <source>
        <dbReference type="ARBA" id="ARBA00004141"/>
    </source>
</evidence>